<keyword evidence="4" id="KW-0175">Coiled coil</keyword>
<evidence type="ECO:0000256" key="1">
    <source>
        <dbReference type="ARBA" id="ARBA00022676"/>
    </source>
</evidence>
<dbReference type="EMBL" id="AAYVUT010000009">
    <property type="protein sequence ID" value="EHB2512207.1"/>
    <property type="molecule type" value="Genomic_DNA"/>
</dbReference>
<dbReference type="AlphaFoldDB" id="A0AAN3QW94"/>
<dbReference type="Pfam" id="PF01501">
    <property type="entry name" value="Glyco_transf_8"/>
    <property type="match status" value="1"/>
</dbReference>
<dbReference type="SUPFAM" id="SSF53448">
    <property type="entry name" value="Nucleotide-diphospho-sugar transferases"/>
    <property type="match status" value="1"/>
</dbReference>
<reference evidence="5" key="1">
    <citation type="submission" date="2021-02" db="EMBL/GenBank/DDBJ databases">
        <authorList>
            <consortium name="PulseNet: The National Subtyping Network for Foodborne Disease Surveillance"/>
        </authorList>
    </citation>
    <scope>NUCLEOTIDE SEQUENCE</scope>
    <source>
        <strain evidence="5">PNUSAC020384</strain>
    </source>
</reference>
<evidence type="ECO:0000313" key="6">
    <source>
        <dbReference type="Proteomes" id="UP000735326"/>
    </source>
</evidence>
<dbReference type="InterPro" id="IPR002495">
    <property type="entry name" value="Glyco_trans_8"/>
</dbReference>
<dbReference type="CDD" id="cd04194">
    <property type="entry name" value="GT8_A4GalT_like"/>
    <property type="match status" value="1"/>
</dbReference>
<name>A0AAN3QW94_CAMJU</name>
<keyword evidence="2" id="KW-0808">Transferase</keyword>
<dbReference type="PANTHER" id="PTHR13778">
    <property type="entry name" value="GLYCOSYLTRANSFERASE 8 DOMAIN-CONTAINING PROTEIN"/>
    <property type="match status" value="1"/>
</dbReference>
<organism evidence="5 6">
    <name type="scientific">Campylobacter jejuni</name>
    <dbReference type="NCBI Taxonomy" id="197"/>
    <lineage>
        <taxon>Bacteria</taxon>
        <taxon>Pseudomonadati</taxon>
        <taxon>Campylobacterota</taxon>
        <taxon>Epsilonproteobacteria</taxon>
        <taxon>Campylobacterales</taxon>
        <taxon>Campylobacteraceae</taxon>
        <taxon>Campylobacter</taxon>
    </lineage>
</organism>
<proteinExistence type="predicted"/>
<evidence type="ECO:0000256" key="2">
    <source>
        <dbReference type="ARBA" id="ARBA00022679"/>
    </source>
</evidence>
<keyword evidence="3" id="KW-0479">Metal-binding</keyword>
<protein>
    <submittedName>
        <fullName evidence="5">Glycosyltransferase family 8 protein</fullName>
    </submittedName>
</protein>
<keyword evidence="1" id="KW-0328">Glycosyltransferase</keyword>
<dbReference type="Proteomes" id="UP000735326">
    <property type="component" value="Unassembled WGS sequence"/>
</dbReference>
<dbReference type="InterPro" id="IPR050748">
    <property type="entry name" value="Glycosyltrans_8_dom-fam"/>
</dbReference>
<gene>
    <name evidence="5" type="ORF">JYC20_001378</name>
</gene>
<dbReference type="PANTHER" id="PTHR13778:SF47">
    <property type="entry name" value="LIPOPOLYSACCHARIDE 1,3-GALACTOSYLTRANSFERASE"/>
    <property type="match status" value="1"/>
</dbReference>
<comment type="caution">
    <text evidence="5">The sequence shown here is derived from an EMBL/GenBank/DDBJ whole genome shotgun (WGS) entry which is preliminary data.</text>
</comment>
<dbReference type="InterPro" id="IPR029044">
    <property type="entry name" value="Nucleotide-diphossugar_trans"/>
</dbReference>
<dbReference type="RefSeq" id="WP_079463125.1">
    <property type="nucleotide sequence ID" value="NZ_CP012229.1"/>
</dbReference>
<dbReference type="Gene3D" id="3.90.550.10">
    <property type="entry name" value="Spore Coat Polysaccharide Biosynthesis Protein SpsA, Chain A"/>
    <property type="match status" value="1"/>
</dbReference>
<sequence>MFHIVFNSDENYIKYSAVLMTSIVKNTNVKLGFKDYFNKANISEDLKIYKFIKPFYRNKDEKYIFHIIINQISDQTRSKLIDLQNNLNQHYPCEIIIHNIDDSTFHRDNLTTWNGNYSTYYRLKIASLLDKDINICLYLDIDMLVMSDLRQLWTLDLSECLIATPPFILTFNREIQAVDTSEIDFIQNTFYFNSGFMLINLDFWRKQRIEKKIFNYLTKYKYLYTPDELVLNQLIKETEILKLYPCWNYPAGMFNLEEMGHEVSYYGEVPKANHYAFPRRIYTDYDINIVHFFLCPKPWDVNNFINKEYKLAHLYFREEWWKIAHETAVFIDDLIERKKIIGKSALNAYSEALSLKLKQMYHRIASLENTVANQQIKLNSAKSRIQNHLSYKLGQALITNSKSILGYIRMPFVLSYIKDKHKFEQKAYEEKIKENPNLALPPLEAYPDYKEALKEKECFTYKLGEAFIKASKNWYGGGYIKFILKDVPRLKREFGKR</sequence>
<evidence type="ECO:0000256" key="4">
    <source>
        <dbReference type="SAM" id="Coils"/>
    </source>
</evidence>
<accession>A0AAN3QW94</accession>
<evidence type="ECO:0000313" key="5">
    <source>
        <dbReference type="EMBL" id="EHB2512207.1"/>
    </source>
</evidence>
<feature type="coiled-coil region" evidence="4">
    <location>
        <begin position="357"/>
        <end position="384"/>
    </location>
</feature>
<dbReference type="GO" id="GO:0046872">
    <property type="term" value="F:metal ion binding"/>
    <property type="evidence" value="ECO:0007669"/>
    <property type="project" value="UniProtKB-KW"/>
</dbReference>
<evidence type="ECO:0000256" key="3">
    <source>
        <dbReference type="ARBA" id="ARBA00022723"/>
    </source>
</evidence>
<dbReference type="GO" id="GO:0016757">
    <property type="term" value="F:glycosyltransferase activity"/>
    <property type="evidence" value="ECO:0007669"/>
    <property type="project" value="UniProtKB-KW"/>
</dbReference>